<reference evidence="2 3" key="1">
    <citation type="submission" date="2018-04" db="EMBL/GenBank/DDBJ databases">
        <title>Bordetella sp. HZ20 isolated from seawater.</title>
        <authorList>
            <person name="Sun C."/>
        </authorList>
    </citation>
    <scope>NUCLEOTIDE SEQUENCE [LARGE SCALE GENOMIC DNA]</scope>
    <source>
        <strain evidence="2 3">HZ20</strain>
    </source>
</reference>
<gene>
    <name evidence="2" type="ORF">DBV39_01360</name>
</gene>
<feature type="chain" id="PRO_5015355243" evidence="1">
    <location>
        <begin position="31"/>
        <end position="368"/>
    </location>
</feature>
<evidence type="ECO:0000256" key="1">
    <source>
        <dbReference type="SAM" id="SignalP"/>
    </source>
</evidence>
<evidence type="ECO:0000313" key="2">
    <source>
        <dbReference type="EMBL" id="AWB32586.1"/>
    </source>
</evidence>
<sequence>MRRFGYLKRVLAAGAAALGLSGLLSASVLAQTGEISGSLGGQSFQYNLSGEPMGFPGAMMDFASDGATAELDVIMFGLEPEGKEVKGAMVFVAVETEGDYQLEDLQADMPFSVMIMLADKWVADEADPRTAWIAESDEASSVSIDRLDLTEEGGSIAGRLVSDKFCLHDSANGKDEPVLKNGEPVCQSGEVAFQVDIGDAQAMAAQPGPDRNVEVDVLGQLEGTVGDNHYQWMTILPKGSDQGSATFSEISGKPAGISLQGYSPEAGNFLSQDVMSISILSKHIDGFRLNEPMDADVTFMVDGSKLIYSGQDGEGGAQAIVRDFKIDGDLATVTLEVSGRLCRVEQFKLIADDCLPFAVSGQSELMLE</sequence>
<dbReference type="KEGG" id="boz:DBV39_01360"/>
<accession>A0A2R4XFJ7</accession>
<dbReference type="EMBL" id="CP028901">
    <property type="protein sequence ID" value="AWB32586.1"/>
    <property type="molecule type" value="Genomic_DNA"/>
</dbReference>
<protein>
    <submittedName>
        <fullName evidence="2">Uncharacterized protein</fullName>
    </submittedName>
</protein>
<organism evidence="2 3">
    <name type="scientific">Orrella marina</name>
    <dbReference type="NCBI Taxonomy" id="2163011"/>
    <lineage>
        <taxon>Bacteria</taxon>
        <taxon>Pseudomonadati</taxon>
        <taxon>Pseudomonadota</taxon>
        <taxon>Betaproteobacteria</taxon>
        <taxon>Burkholderiales</taxon>
        <taxon>Alcaligenaceae</taxon>
        <taxon>Orrella</taxon>
    </lineage>
</organism>
<dbReference type="Proteomes" id="UP000244571">
    <property type="component" value="Chromosome"/>
</dbReference>
<keyword evidence="1" id="KW-0732">Signal</keyword>
<evidence type="ECO:0000313" key="3">
    <source>
        <dbReference type="Proteomes" id="UP000244571"/>
    </source>
</evidence>
<dbReference type="AlphaFoldDB" id="A0A2R4XFJ7"/>
<feature type="signal peptide" evidence="1">
    <location>
        <begin position="1"/>
        <end position="30"/>
    </location>
</feature>
<name>A0A2R4XFJ7_9BURK</name>
<keyword evidence="3" id="KW-1185">Reference proteome</keyword>
<proteinExistence type="predicted"/>